<dbReference type="OrthoDB" id="8962020at2"/>
<feature type="signal peptide" evidence="1">
    <location>
        <begin position="1"/>
        <end position="22"/>
    </location>
</feature>
<proteinExistence type="predicted"/>
<keyword evidence="3" id="KW-1185">Reference proteome</keyword>
<dbReference type="Proteomes" id="UP000306236">
    <property type="component" value="Unassembled WGS sequence"/>
</dbReference>
<evidence type="ECO:0000256" key="1">
    <source>
        <dbReference type="SAM" id="SignalP"/>
    </source>
</evidence>
<name>A0A4S5BU03_9BURK</name>
<reference evidence="2 3" key="1">
    <citation type="submission" date="2019-04" db="EMBL/GenBank/DDBJ databases">
        <title>Lampropedia sp YIM MLB12 draf genome.</title>
        <authorList>
            <person name="Wang Y.-X."/>
        </authorList>
    </citation>
    <scope>NUCLEOTIDE SEQUENCE [LARGE SCALE GENOMIC DNA]</scope>
    <source>
        <strain evidence="2 3">YIM MLB12</strain>
    </source>
</reference>
<accession>A0A4S5BU03</accession>
<evidence type="ECO:0000313" key="3">
    <source>
        <dbReference type="Proteomes" id="UP000306236"/>
    </source>
</evidence>
<evidence type="ECO:0008006" key="4">
    <source>
        <dbReference type="Google" id="ProtNLM"/>
    </source>
</evidence>
<comment type="caution">
    <text evidence="2">The sequence shown here is derived from an EMBL/GenBank/DDBJ whole genome shotgun (WGS) entry which is preliminary data.</text>
</comment>
<keyword evidence="1" id="KW-0732">Signal</keyword>
<evidence type="ECO:0000313" key="2">
    <source>
        <dbReference type="EMBL" id="THJ36377.1"/>
    </source>
</evidence>
<dbReference type="AlphaFoldDB" id="A0A4S5BU03"/>
<dbReference type="EMBL" id="SSWX01000001">
    <property type="protein sequence ID" value="THJ36377.1"/>
    <property type="molecule type" value="Genomic_DNA"/>
</dbReference>
<organism evidence="2 3">
    <name type="scientific">Lampropedia aestuarii</name>
    <dbReference type="NCBI Taxonomy" id="2562762"/>
    <lineage>
        <taxon>Bacteria</taxon>
        <taxon>Pseudomonadati</taxon>
        <taxon>Pseudomonadota</taxon>
        <taxon>Betaproteobacteria</taxon>
        <taxon>Burkholderiales</taxon>
        <taxon>Comamonadaceae</taxon>
        <taxon>Lampropedia</taxon>
    </lineage>
</organism>
<feature type="chain" id="PRO_5020602687" description="Outer membrane protein assembly factor BamE" evidence="1">
    <location>
        <begin position="23"/>
        <end position="194"/>
    </location>
</feature>
<sequence length="194" mass="21375">MKPSIVFSLVLAVAALAGCASPDNGLRNSSNASAAPSTFAQGMPQDQLRQIRGEPFAIYSYPEGSSWFYNVAIRDMQRDRVDFDAQGLLISAGPAWNRSNFERVQPQVWTSAQLQQNFGPPQRQDRLRASILDALGDAPAPVESAEAAEERASSRNWIYGFREYNRYFIVSITVNAKGLVTAIKIEADPNNTTM</sequence>
<dbReference type="RefSeq" id="WP_136404636.1">
    <property type="nucleotide sequence ID" value="NZ_SSWX01000001.1"/>
</dbReference>
<gene>
    <name evidence="2" type="ORF">E8K88_00250</name>
</gene>
<dbReference type="PROSITE" id="PS51257">
    <property type="entry name" value="PROKAR_LIPOPROTEIN"/>
    <property type="match status" value="1"/>
</dbReference>
<protein>
    <recommendedName>
        <fullName evidence="4">Outer membrane protein assembly factor BamE</fullName>
    </recommendedName>
</protein>